<dbReference type="InterPro" id="IPR036875">
    <property type="entry name" value="Znf_CCHC_sf"/>
</dbReference>
<dbReference type="Pfam" id="PF00098">
    <property type="entry name" value="zf-CCHC"/>
    <property type="match status" value="1"/>
</dbReference>
<evidence type="ECO:0000256" key="1">
    <source>
        <dbReference type="PROSITE-ProRule" id="PRU00047"/>
    </source>
</evidence>
<gene>
    <name evidence="3" type="ORF">L195_g008596</name>
</gene>
<protein>
    <submittedName>
        <fullName evidence="3">Putative retrotransposon protein</fullName>
    </submittedName>
</protein>
<keyword evidence="1" id="KW-0862">Zinc</keyword>
<organism evidence="3 4">
    <name type="scientific">Trifolium pratense</name>
    <name type="common">Red clover</name>
    <dbReference type="NCBI Taxonomy" id="57577"/>
    <lineage>
        <taxon>Eukaryota</taxon>
        <taxon>Viridiplantae</taxon>
        <taxon>Streptophyta</taxon>
        <taxon>Embryophyta</taxon>
        <taxon>Tracheophyta</taxon>
        <taxon>Spermatophyta</taxon>
        <taxon>Magnoliopsida</taxon>
        <taxon>eudicotyledons</taxon>
        <taxon>Gunneridae</taxon>
        <taxon>Pentapetalae</taxon>
        <taxon>rosids</taxon>
        <taxon>fabids</taxon>
        <taxon>Fabales</taxon>
        <taxon>Fabaceae</taxon>
        <taxon>Papilionoideae</taxon>
        <taxon>50 kb inversion clade</taxon>
        <taxon>NPAAA clade</taxon>
        <taxon>Hologalegina</taxon>
        <taxon>IRL clade</taxon>
        <taxon>Trifolieae</taxon>
        <taxon>Trifolium</taxon>
    </lineage>
</organism>
<dbReference type="AlphaFoldDB" id="A0A2K3P9L4"/>
<reference evidence="3 4" key="1">
    <citation type="journal article" date="2014" name="Am. J. Bot.">
        <title>Genome assembly and annotation for red clover (Trifolium pratense; Fabaceae).</title>
        <authorList>
            <person name="Istvanek J."/>
            <person name="Jaros M."/>
            <person name="Krenek A."/>
            <person name="Repkova J."/>
        </authorList>
    </citation>
    <scope>NUCLEOTIDE SEQUENCE [LARGE SCALE GENOMIC DNA]</scope>
    <source>
        <strain evidence="4">cv. Tatra</strain>
        <tissue evidence="3">Young leaves</tissue>
    </source>
</reference>
<sequence>MGKGKCKEVAKPKPTTHALKPKIDIAKEGNCFHCGMIGHWKRNCPKYPEDKKNRIAQSTEKIRRIGWRVSIFSRSRKLAKGEVDLRVDNGAKVVALVVGTYALTLAGSFIIQLENCYYVPAISRNIISPFLV</sequence>
<accession>A0A2K3P9L4</accession>
<dbReference type="InterPro" id="IPR001878">
    <property type="entry name" value="Znf_CCHC"/>
</dbReference>
<proteinExistence type="predicted"/>
<keyword evidence="1" id="KW-0863">Zinc-finger</keyword>
<dbReference type="Proteomes" id="UP000236291">
    <property type="component" value="Unassembled WGS sequence"/>
</dbReference>
<dbReference type="EMBL" id="ASHM01004939">
    <property type="protein sequence ID" value="PNY11976.1"/>
    <property type="molecule type" value="Genomic_DNA"/>
</dbReference>
<reference evidence="3 4" key="2">
    <citation type="journal article" date="2017" name="Front. Plant Sci.">
        <title>Gene Classification and Mining of Molecular Markers Useful in Red Clover (Trifolium pratense) Breeding.</title>
        <authorList>
            <person name="Istvanek J."/>
            <person name="Dluhosova J."/>
            <person name="Dluhos P."/>
            <person name="Patkova L."/>
            <person name="Nedelnik J."/>
            <person name="Repkova J."/>
        </authorList>
    </citation>
    <scope>NUCLEOTIDE SEQUENCE [LARGE SCALE GENOMIC DNA]</scope>
    <source>
        <strain evidence="4">cv. Tatra</strain>
        <tissue evidence="3">Young leaves</tissue>
    </source>
</reference>
<dbReference type="SMART" id="SM00343">
    <property type="entry name" value="ZnF_C2HC"/>
    <property type="match status" value="1"/>
</dbReference>
<comment type="caution">
    <text evidence="3">The sequence shown here is derived from an EMBL/GenBank/DDBJ whole genome shotgun (WGS) entry which is preliminary data.</text>
</comment>
<feature type="domain" description="CCHC-type" evidence="2">
    <location>
        <begin position="31"/>
        <end position="46"/>
    </location>
</feature>
<dbReference type="SUPFAM" id="SSF57756">
    <property type="entry name" value="Retrovirus zinc finger-like domains"/>
    <property type="match status" value="1"/>
</dbReference>
<evidence type="ECO:0000313" key="4">
    <source>
        <dbReference type="Proteomes" id="UP000236291"/>
    </source>
</evidence>
<dbReference type="Gene3D" id="4.10.60.10">
    <property type="entry name" value="Zinc finger, CCHC-type"/>
    <property type="match status" value="1"/>
</dbReference>
<evidence type="ECO:0000259" key="2">
    <source>
        <dbReference type="PROSITE" id="PS50158"/>
    </source>
</evidence>
<name>A0A2K3P9L4_TRIPR</name>
<dbReference type="PROSITE" id="PS50158">
    <property type="entry name" value="ZF_CCHC"/>
    <property type="match status" value="1"/>
</dbReference>
<evidence type="ECO:0000313" key="3">
    <source>
        <dbReference type="EMBL" id="PNY11976.1"/>
    </source>
</evidence>
<keyword evidence="1" id="KW-0479">Metal-binding</keyword>
<dbReference type="GO" id="GO:0008270">
    <property type="term" value="F:zinc ion binding"/>
    <property type="evidence" value="ECO:0007669"/>
    <property type="project" value="UniProtKB-KW"/>
</dbReference>
<dbReference type="GO" id="GO:0003676">
    <property type="term" value="F:nucleic acid binding"/>
    <property type="evidence" value="ECO:0007669"/>
    <property type="project" value="InterPro"/>
</dbReference>